<dbReference type="InterPro" id="IPR011486">
    <property type="entry name" value="BBP2"/>
</dbReference>
<feature type="signal peptide" evidence="1">
    <location>
        <begin position="1"/>
        <end position="25"/>
    </location>
</feature>
<evidence type="ECO:0000313" key="2">
    <source>
        <dbReference type="EMBL" id="QDU41507.1"/>
    </source>
</evidence>
<evidence type="ECO:0008006" key="4">
    <source>
        <dbReference type="Google" id="ProtNLM"/>
    </source>
</evidence>
<evidence type="ECO:0000313" key="3">
    <source>
        <dbReference type="Proteomes" id="UP000320496"/>
    </source>
</evidence>
<feature type="chain" id="PRO_5022007804" description="Porin" evidence="1">
    <location>
        <begin position="26"/>
        <end position="461"/>
    </location>
</feature>
<name>A0A517ZGA0_9PLAN</name>
<keyword evidence="3" id="KW-1185">Reference proteome</keyword>
<sequence precursor="true">MVKLTMRTWLMMAGAAAFLTSPATAAGPAACRPVAKAAPTRTVEAEPKTVLNATHVFAAAGEAPFVRPVGYDAVCAPSECAAPVECAPAECAPFGCDDLSCDGYGCGNDGCGFMGREMGDPWSLQGATGIEAVNFGGWSQWGYTNKSTGQFNSSPHRLNLHQQWFYLEKEADGSEGVDWGFRADLMYGIDADDTQAFGNHPGRWDFQNGWDHGQYGWAMPQLYGEVAYKDVSIIAGHFYTLLGYEVVTAPDNFFYSHAFTMYNSEAFTHTGVLATYSASDDVELYGGWTLGWDSGFDQLDGGSNFLGGASVSLLDDVTVTYILTVGDLGLIGDGYTHSIVADVALTDKLNYVLQSDLVTTTNPVGTATGTNYDTIGVNQYLIYDVNDHLGLGTRFEWWKADGTSYYEMTYGVNIKPHANLVIRPEVRYQWAPAAQGANARNPIGLPVYGGAIFGVDTILTF</sequence>
<dbReference type="KEGG" id="mri:Mal4_58750"/>
<dbReference type="Pfam" id="PF07642">
    <property type="entry name" value="BBP2"/>
    <property type="match status" value="1"/>
</dbReference>
<gene>
    <name evidence="2" type="ORF">Mal4_58750</name>
</gene>
<reference evidence="2 3" key="1">
    <citation type="submission" date="2019-02" db="EMBL/GenBank/DDBJ databases">
        <title>Deep-cultivation of Planctomycetes and their phenomic and genomic characterization uncovers novel biology.</title>
        <authorList>
            <person name="Wiegand S."/>
            <person name="Jogler M."/>
            <person name="Boedeker C."/>
            <person name="Pinto D."/>
            <person name="Vollmers J."/>
            <person name="Rivas-Marin E."/>
            <person name="Kohn T."/>
            <person name="Peeters S.H."/>
            <person name="Heuer A."/>
            <person name="Rast P."/>
            <person name="Oberbeckmann S."/>
            <person name="Bunk B."/>
            <person name="Jeske O."/>
            <person name="Meyerdierks A."/>
            <person name="Storesund J.E."/>
            <person name="Kallscheuer N."/>
            <person name="Luecker S."/>
            <person name="Lage O.M."/>
            <person name="Pohl T."/>
            <person name="Merkel B.J."/>
            <person name="Hornburger P."/>
            <person name="Mueller R.-W."/>
            <person name="Bruemmer F."/>
            <person name="Labrenz M."/>
            <person name="Spormann A.M."/>
            <person name="Op den Camp H."/>
            <person name="Overmann J."/>
            <person name="Amann R."/>
            <person name="Jetten M.S.M."/>
            <person name="Mascher T."/>
            <person name="Medema M.H."/>
            <person name="Devos D.P."/>
            <person name="Kaster A.-K."/>
            <person name="Ovreas L."/>
            <person name="Rohde M."/>
            <person name="Galperin M.Y."/>
            <person name="Jogler C."/>
        </authorList>
    </citation>
    <scope>NUCLEOTIDE SEQUENCE [LARGE SCALE GENOMIC DNA]</scope>
    <source>
        <strain evidence="2 3">Mal4</strain>
    </source>
</reference>
<dbReference type="AlphaFoldDB" id="A0A517ZGA0"/>
<accession>A0A517ZGA0</accession>
<organism evidence="2 3">
    <name type="scientific">Maioricimonas rarisocia</name>
    <dbReference type="NCBI Taxonomy" id="2528026"/>
    <lineage>
        <taxon>Bacteria</taxon>
        <taxon>Pseudomonadati</taxon>
        <taxon>Planctomycetota</taxon>
        <taxon>Planctomycetia</taxon>
        <taxon>Planctomycetales</taxon>
        <taxon>Planctomycetaceae</taxon>
        <taxon>Maioricimonas</taxon>
    </lineage>
</organism>
<dbReference type="EMBL" id="CP036275">
    <property type="protein sequence ID" value="QDU41507.1"/>
    <property type="molecule type" value="Genomic_DNA"/>
</dbReference>
<protein>
    <recommendedName>
        <fullName evidence="4">Porin</fullName>
    </recommendedName>
</protein>
<proteinExistence type="predicted"/>
<evidence type="ECO:0000256" key="1">
    <source>
        <dbReference type="SAM" id="SignalP"/>
    </source>
</evidence>
<dbReference type="RefSeq" id="WP_197443931.1">
    <property type="nucleotide sequence ID" value="NZ_CP036275.1"/>
</dbReference>
<keyword evidence="1" id="KW-0732">Signal</keyword>
<dbReference type="Proteomes" id="UP000320496">
    <property type="component" value="Chromosome"/>
</dbReference>